<evidence type="ECO:0000313" key="3">
    <source>
        <dbReference type="Proteomes" id="UP000320679"/>
    </source>
</evidence>
<dbReference type="AlphaFoldDB" id="A0A523UT86"/>
<reference evidence="2 3" key="1">
    <citation type="submission" date="2019-03" db="EMBL/GenBank/DDBJ databases">
        <title>Metabolic potential of uncultured bacteria and archaea associated with petroleum seepage in deep-sea sediments.</title>
        <authorList>
            <person name="Dong X."/>
            <person name="Hubert C."/>
        </authorList>
    </citation>
    <scope>NUCLEOTIDE SEQUENCE [LARGE SCALE GENOMIC DNA]</scope>
    <source>
        <strain evidence="2">E29_bin78</strain>
    </source>
</reference>
<dbReference type="InterPro" id="IPR029063">
    <property type="entry name" value="SAM-dependent_MTases_sf"/>
</dbReference>
<accession>A0A523UT86</accession>
<keyword evidence="2" id="KW-0489">Methyltransferase</keyword>
<organism evidence="2 3">
    <name type="scientific">Aerophobetes bacterium</name>
    <dbReference type="NCBI Taxonomy" id="2030807"/>
    <lineage>
        <taxon>Bacteria</taxon>
        <taxon>Candidatus Aerophobota</taxon>
    </lineage>
</organism>
<sequence>MGTDIEKWLKEDGEKVLKDESVETVLLYDVLHPYYFSVNERSKLLREVYRVLKPNALLSVYPEHMGLEEIKRQIEDVNFYFEVEYLKTIIHDDRYTDGHILNFRRSGE</sequence>
<dbReference type="GO" id="GO:0008757">
    <property type="term" value="F:S-adenosylmethionine-dependent methyltransferase activity"/>
    <property type="evidence" value="ECO:0007669"/>
    <property type="project" value="InterPro"/>
</dbReference>
<feature type="domain" description="Methyltransferase type 11" evidence="1">
    <location>
        <begin position="8"/>
        <end position="58"/>
    </location>
</feature>
<comment type="caution">
    <text evidence="2">The sequence shown here is derived from an EMBL/GenBank/DDBJ whole genome shotgun (WGS) entry which is preliminary data.</text>
</comment>
<evidence type="ECO:0000313" key="2">
    <source>
        <dbReference type="EMBL" id="TET45748.1"/>
    </source>
</evidence>
<dbReference type="Proteomes" id="UP000320679">
    <property type="component" value="Unassembled WGS sequence"/>
</dbReference>
<proteinExistence type="predicted"/>
<dbReference type="Pfam" id="PF08241">
    <property type="entry name" value="Methyltransf_11"/>
    <property type="match status" value="1"/>
</dbReference>
<dbReference type="Gene3D" id="3.40.50.150">
    <property type="entry name" value="Vaccinia Virus protein VP39"/>
    <property type="match status" value="1"/>
</dbReference>
<name>A0A523UT86_UNCAE</name>
<dbReference type="InterPro" id="IPR013216">
    <property type="entry name" value="Methyltransf_11"/>
</dbReference>
<dbReference type="EMBL" id="SOJK01000154">
    <property type="protein sequence ID" value="TET45748.1"/>
    <property type="molecule type" value="Genomic_DNA"/>
</dbReference>
<protein>
    <submittedName>
        <fullName evidence="2">Methyltransferase domain-containing protein</fullName>
    </submittedName>
</protein>
<dbReference type="GO" id="GO:0032259">
    <property type="term" value="P:methylation"/>
    <property type="evidence" value="ECO:0007669"/>
    <property type="project" value="UniProtKB-KW"/>
</dbReference>
<evidence type="ECO:0000259" key="1">
    <source>
        <dbReference type="Pfam" id="PF08241"/>
    </source>
</evidence>
<gene>
    <name evidence="2" type="ORF">E3J59_03550</name>
</gene>
<keyword evidence="2" id="KW-0808">Transferase</keyword>
<dbReference type="SUPFAM" id="SSF53335">
    <property type="entry name" value="S-adenosyl-L-methionine-dependent methyltransferases"/>
    <property type="match status" value="1"/>
</dbReference>